<evidence type="ECO:0000259" key="1">
    <source>
        <dbReference type="PROSITE" id="PS50965"/>
    </source>
</evidence>
<accession>A0ABT5VAG9</accession>
<protein>
    <submittedName>
        <fullName evidence="2">NERD domain-containing protein</fullName>
    </submittedName>
</protein>
<name>A0ABT5VAG9_9BACI</name>
<dbReference type="Pfam" id="PF08378">
    <property type="entry name" value="NERD"/>
    <property type="match status" value="1"/>
</dbReference>
<organism evidence="2 3">
    <name type="scientific">Alkalihalobacterium chitinilyticum</name>
    <dbReference type="NCBI Taxonomy" id="2980103"/>
    <lineage>
        <taxon>Bacteria</taxon>
        <taxon>Bacillati</taxon>
        <taxon>Bacillota</taxon>
        <taxon>Bacilli</taxon>
        <taxon>Bacillales</taxon>
        <taxon>Bacillaceae</taxon>
        <taxon>Alkalihalobacterium</taxon>
    </lineage>
</organism>
<dbReference type="Proteomes" id="UP001148125">
    <property type="component" value="Unassembled WGS sequence"/>
</dbReference>
<sequence length="309" mass="36750">MIIKAREEPLELRMWRVLLSRMRLSENDISYYHSLDKGFQGELQFDYLIRNLRSDILILNDLLFKHNHTIFQIDSLLITGDSIFLIEVKNYDGDYYIEGEKWYPLTTTEIKREVKNPLLQLKRTETMFLQLLHHLGFSSITSTVKSQLVFVNPNFFLYHAPLQFPIIFPTQIQRFINNLDDIRSKKKIKDIHHKLSNELVSIHLKNSPYNRLPQYNYEQLKKGIPCKKCSTFINEFNHSILICQQCGFHEKTSAAVLRCIEEYALLFPDHRFTTTAIYDWCNIVPTYSIRKILTRHFKLMRQGKSSYYV</sequence>
<reference evidence="2" key="1">
    <citation type="submission" date="2024-05" db="EMBL/GenBank/DDBJ databases">
        <title>Alkalihalobacillus sp. strain MEB203 novel alkaliphilic bacterium from Lonar Lake, India.</title>
        <authorList>
            <person name="Joshi A."/>
            <person name="Thite S."/>
            <person name="Mengade P."/>
        </authorList>
    </citation>
    <scope>NUCLEOTIDE SEQUENCE</scope>
    <source>
        <strain evidence="2">MEB 203</strain>
    </source>
</reference>
<dbReference type="InterPro" id="IPR011528">
    <property type="entry name" value="NERD"/>
</dbReference>
<evidence type="ECO:0000313" key="2">
    <source>
        <dbReference type="EMBL" id="MDE5412462.1"/>
    </source>
</evidence>
<proteinExistence type="predicted"/>
<dbReference type="PROSITE" id="PS50965">
    <property type="entry name" value="NERD"/>
    <property type="match status" value="1"/>
</dbReference>
<comment type="caution">
    <text evidence="2">The sequence shown here is derived from an EMBL/GenBank/DDBJ whole genome shotgun (WGS) entry which is preliminary data.</text>
</comment>
<evidence type="ECO:0000313" key="3">
    <source>
        <dbReference type="Proteomes" id="UP001148125"/>
    </source>
</evidence>
<feature type="domain" description="NERD" evidence="1">
    <location>
        <begin position="37"/>
        <end position="151"/>
    </location>
</feature>
<dbReference type="EMBL" id="JAOTPO010000002">
    <property type="protein sequence ID" value="MDE5412462.1"/>
    <property type="molecule type" value="Genomic_DNA"/>
</dbReference>
<gene>
    <name evidence="2" type="ORF">N7Z68_03630</name>
</gene>
<dbReference type="RefSeq" id="WP_275117093.1">
    <property type="nucleotide sequence ID" value="NZ_JAOTPO010000002.1"/>
</dbReference>
<keyword evidence="3" id="KW-1185">Reference proteome</keyword>